<name>A0A815V210_9BILA</name>
<dbReference type="InterPro" id="IPR032821">
    <property type="entry name" value="PKS_assoc"/>
</dbReference>
<dbReference type="InterPro" id="IPR029063">
    <property type="entry name" value="SAM-dependent_MTases_sf"/>
</dbReference>
<dbReference type="CDD" id="cd00833">
    <property type="entry name" value="PKS"/>
    <property type="match status" value="1"/>
</dbReference>
<feature type="region of interest" description="Disordered" evidence="6">
    <location>
        <begin position="1878"/>
        <end position="1898"/>
    </location>
</feature>
<dbReference type="SMART" id="SM00827">
    <property type="entry name" value="PKS_AT"/>
    <property type="match status" value="1"/>
</dbReference>
<dbReference type="InterPro" id="IPR020841">
    <property type="entry name" value="PKS_Beta-ketoAc_synthase_dom"/>
</dbReference>
<dbReference type="InterPro" id="IPR014031">
    <property type="entry name" value="Ketoacyl_synth_C"/>
</dbReference>
<dbReference type="PANTHER" id="PTHR45681:SF6">
    <property type="entry name" value="POLYKETIDE SYNTHASE 37"/>
    <property type="match status" value="1"/>
</dbReference>
<keyword evidence="3" id="KW-0808">Transferase</keyword>
<dbReference type="InterPro" id="IPR020807">
    <property type="entry name" value="PKS_DH"/>
</dbReference>
<dbReference type="InterPro" id="IPR011032">
    <property type="entry name" value="GroES-like_sf"/>
</dbReference>
<keyword evidence="4" id="KW-0511">Multifunctional enzyme</keyword>
<organism evidence="9 10">
    <name type="scientific">Rotaria sordida</name>
    <dbReference type="NCBI Taxonomy" id="392033"/>
    <lineage>
        <taxon>Eukaryota</taxon>
        <taxon>Metazoa</taxon>
        <taxon>Spiralia</taxon>
        <taxon>Gnathifera</taxon>
        <taxon>Rotifera</taxon>
        <taxon>Eurotatoria</taxon>
        <taxon>Bdelloidea</taxon>
        <taxon>Philodinida</taxon>
        <taxon>Philodinidae</taxon>
        <taxon>Rotaria</taxon>
    </lineage>
</organism>
<dbReference type="InterPro" id="IPR020843">
    <property type="entry name" value="ER"/>
</dbReference>
<evidence type="ECO:0000259" key="8">
    <source>
        <dbReference type="PROSITE" id="PS52019"/>
    </source>
</evidence>
<dbReference type="Gene3D" id="3.30.70.3290">
    <property type="match status" value="1"/>
</dbReference>
<dbReference type="InterPro" id="IPR018201">
    <property type="entry name" value="Ketoacyl_synth_AS"/>
</dbReference>
<reference evidence="9" key="1">
    <citation type="submission" date="2021-02" db="EMBL/GenBank/DDBJ databases">
        <authorList>
            <person name="Nowell W R."/>
        </authorList>
    </citation>
    <scope>NUCLEOTIDE SEQUENCE</scope>
</reference>
<dbReference type="GO" id="GO:0016491">
    <property type="term" value="F:oxidoreductase activity"/>
    <property type="evidence" value="ECO:0007669"/>
    <property type="project" value="InterPro"/>
</dbReference>
<dbReference type="InterPro" id="IPR016035">
    <property type="entry name" value="Acyl_Trfase/lysoPLipase"/>
</dbReference>
<evidence type="ECO:0000259" key="7">
    <source>
        <dbReference type="PROSITE" id="PS52004"/>
    </source>
</evidence>
<feature type="compositionally biased region" description="Low complexity" evidence="6">
    <location>
        <begin position="1886"/>
        <end position="1898"/>
    </location>
</feature>
<dbReference type="UniPathway" id="UPA00094"/>
<feature type="domain" description="PKS/mFAS DH" evidence="8">
    <location>
        <begin position="958"/>
        <end position="1279"/>
    </location>
</feature>
<dbReference type="GO" id="GO:0006633">
    <property type="term" value="P:fatty acid biosynthetic process"/>
    <property type="evidence" value="ECO:0007669"/>
    <property type="project" value="UniProtKB-UniPathway"/>
</dbReference>
<gene>
    <name evidence="9" type="ORF">JXQ802_LOCUS41984</name>
</gene>
<dbReference type="SUPFAM" id="SSF50129">
    <property type="entry name" value="GroES-like"/>
    <property type="match status" value="1"/>
</dbReference>
<dbReference type="CDD" id="cd05195">
    <property type="entry name" value="enoyl_red"/>
    <property type="match status" value="1"/>
</dbReference>
<evidence type="ECO:0000256" key="1">
    <source>
        <dbReference type="ARBA" id="ARBA00022450"/>
    </source>
</evidence>
<dbReference type="InterPro" id="IPR014043">
    <property type="entry name" value="Acyl_transferase_dom"/>
</dbReference>
<dbReference type="InterPro" id="IPR016036">
    <property type="entry name" value="Malonyl_transacylase_ACP-bd"/>
</dbReference>
<dbReference type="InterPro" id="IPR014030">
    <property type="entry name" value="Ketoacyl_synth_N"/>
</dbReference>
<feature type="region of interest" description="C-terminal hotdog fold" evidence="5">
    <location>
        <begin position="1134"/>
        <end position="1279"/>
    </location>
</feature>
<dbReference type="Gene3D" id="3.90.180.10">
    <property type="entry name" value="Medium-chain alcohol dehydrogenases, catalytic domain"/>
    <property type="match status" value="1"/>
</dbReference>
<dbReference type="SMART" id="SM00825">
    <property type="entry name" value="PKS_KS"/>
    <property type="match status" value="1"/>
</dbReference>
<dbReference type="PROSITE" id="PS52004">
    <property type="entry name" value="KS3_2"/>
    <property type="match status" value="1"/>
</dbReference>
<dbReference type="PROSITE" id="PS00606">
    <property type="entry name" value="KS3_1"/>
    <property type="match status" value="1"/>
</dbReference>
<evidence type="ECO:0000256" key="6">
    <source>
        <dbReference type="SAM" id="MobiDB-lite"/>
    </source>
</evidence>
<dbReference type="InterPro" id="IPR049900">
    <property type="entry name" value="PKS_mFAS_DH"/>
</dbReference>
<feature type="domain" description="Ketosynthase family 3 (KS3)" evidence="7">
    <location>
        <begin position="7"/>
        <end position="446"/>
    </location>
</feature>
<dbReference type="InterPro" id="IPR016039">
    <property type="entry name" value="Thiolase-like"/>
</dbReference>
<dbReference type="Gene3D" id="3.40.50.720">
    <property type="entry name" value="NAD(P)-binding Rossmann-like Domain"/>
    <property type="match status" value="2"/>
</dbReference>
<dbReference type="SUPFAM" id="SSF52151">
    <property type="entry name" value="FabD/lysophospholipase-like"/>
    <property type="match status" value="1"/>
</dbReference>
<keyword evidence="10" id="KW-1185">Reference proteome</keyword>
<comment type="caution">
    <text evidence="9">The sequence shown here is derived from an EMBL/GenBank/DDBJ whole genome shotgun (WGS) entry which is preliminary data.</text>
</comment>
<dbReference type="Gene3D" id="3.10.129.10">
    <property type="entry name" value="Hotdog Thioesterase"/>
    <property type="match status" value="1"/>
</dbReference>
<dbReference type="SMART" id="SM00826">
    <property type="entry name" value="PKS_DH"/>
    <property type="match status" value="1"/>
</dbReference>
<keyword evidence="2" id="KW-0597">Phosphoprotein</keyword>
<evidence type="ECO:0000313" key="10">
    <source>
        <dbReference type="Proteomes" id="UP000663870"/>
    </source>
</evidence>
<dbReference type="Gene3D" id="3.40.50.150">
    <property type="entry name" value="Vaccinia Virus protein VP39"/>
    <property type="match status" value="1"/>
</dbReference>
<dbReference type="Pfam" id="PF02801">
    <property type="entry name" value="Ketoacyl-synt_C"/>
    <property type="match status" value="1"/>
</dbReference>
<dbReference type="Proteomes" id="UP000663870">
    <property type="component" value="Unassembled WGS sequence"/>
</dbReference>
<evidence type="ECO:0000256" key="3">
    <source>
        <dbReference type="ARBA" id="ARBA00022679"/>
    </source>
</evidence>
<dbReference type="PANTHER" id="PTHR45681">
    <property type="entry name" value="POLYKETIDE SYNTHASE 44-RELATED"/>
    <property type="match status" value="1"/>
</dbReference>
<dbReference type="Pfam" id="PF00107">
    <property type="entry name" value="ADH_zinc_N"/>
    <property type="match status" value="1"/>
</dbReference>
<feature type="region of interest" description="N-terminal hotdog fold" evidence="5">
    <location>
        <begin position="958"/>
        <end position="1118"/>
    </location>
</feature>
<keyword evidence="1" id="KW-0596">Phosphopantetheine</keyword>
<dbReference type="SUPFAM" id="SSF53901">
    <property type="entry name" value="Thiolase-like"/>
    <property type="match status" value="1"/>
</dbReference>
<evidence type="ECO:0008006" key="11">
    <source>
        <dbReference type="Google" id="ProtNLM"/>
    </source>
</evidence>
<dbReference type="InterPro" id="IPR049552">
    <property type="entry name" value="PKS_DH_N"/>
</dbReference>
<evidence type="ECO:0000256" key="4">
    <source>
        <dbReference type="ARBA" id="ARBA00023268"/>
    </source>
</evidence>
<evidence type="ECO:0000256" key="2">
    <source>
        <dbReference type="ARBA" id="ARBA00022553"/>
    </source>
</evidence>
<evidence type="ECO:0000313" key="9">
    <source>
        <dbReference type="EMBL" id="CAF1527444.1"/>
    </source>
</evidence>
<dbReference type="Pfam" id="PF00698">
    <property type="entry name" value="Acyl_transf_1"/>
    <property type="match status" value="1"/>
</dbReference>
<evidence type="ECO:0000256" key="5">
    <source>
        <dbReference type="PROSITE-ProRule" id="PRU01363"/>
    </source>
</evidence>
<dbReference type="InterPro" id="IPR050444">
    <property type="entry name" value="Polyketide_Synthase"/>
</dbReference>
<dbReference type="GO" id="GO:0004315">
    <property type="term" value="F:3-oxoacyl-[acyl-carrier-protein] synthase activity"/>
    <property type="evidence" value="ECO:0007669"/>
    <property type="project" value="InterPro"/>
</dbReference>
<sequence>MACATLFEPIAIIGISCEFAGGIHMPIDLWQALEESRDLGSEIPVERTDLLSYCADTLNRDNGEFKRKLIRRGYFLPTSVLDTFDAGYFNLSDGEAVTIDPCHRLLMMKFVHLIEDAGYTLEKIRGSRTSVHIGQFSNDHALGSLRLKPEHRTRFLGPHILLYNASARLSYHFDLHGPNVSLDTACSSGLQAVHLGVQALRTDEADMAVCGGVNAIFTPEHLLNFSTVGAVAVDGRSQSFSIDANGYAKGEGLGMVLLKRLSDAERDDDRIYCILHDVLSNHDGSEGKSGYMVPATAGQARLLGEIYARTHYDRNRIFYVEAHGTGTQVGDPTEANTIGEFFQRSPFDPPLLIGSVKSNIGHTEGVAGIASLIKTVMCMKHRTIPPNMHFKAYNPKIEADRFNLHVVQTMTAFPPINKDGEKEHPVAIGISSFGIGGSNAHAIVEEYHPKERSINTNGHVEGGLLQQHGLFIFSTKNGDSLYKQVVSFNEWLKQIEPQDDERSFLARISQQLLLKRTISHEHLAIFVSANRAQLQQQLDLFLQKQSTPGLLVTKRILSNYPRICFVFSGQGPQWWAMGRELYSSEPIFRQWIQRINEELIKINGGEFNLLSEMIEKTEKESRVNDTNIAQPALFAIQVALAALLVSWQISPSAIVSHSAGEQAAAFISGRVSLNEAVRIVYNRSRLQHRNTRQGGRMLAVAMNEQEVRDSLLKGIEHLVCIAGVNSPRSVTLSGDEKTIDEIEGILTTLYPTVFKARLRIENAFHSHQMDRFGIREEILSTLEDIRGLPLENKQEMFDVRCALVPLYSPVTGGRIDDKTPLDARHCWSNIRQCVRFGDAIQAIIQDGVVDAFLELSPHPALATSIHECCEKISTTQPVILPTLKRKEDEQKTLLTSIAQLSYSLDVWKHFLASRCVQPSKDLEHLFDNFPLYAFNLTPCWYESKESAIERLAYRLPLHPLLGVRQWTQHTSAIWKSLINLNLPEHAYLSQHKMQDAILLPAAGFLEMALAACRQLLPVANNDETLPPIAFEQVEFIKALVLTEHELTEVITQIVMPMREWLIYSRPWSAAGQDCRRSSGMACNDFIDSFVDLQTLNAYSLRQFTLHARGCIDIGPHLNIHASSAYRFSKEDTANWYDLNVPNLYSHLSTRGYQYGPNFRITTSIKTTNSEVTGRVTPTNNEQNDVHESHDIIFVASVLQITNDINHSLNSLRRLLVPGGLLLVIELTLAHSYFDLIFGLFPYWWRDGHSRAPLTIDQWRQAFESIGGFEPMVVSAKTNAFGDSLMIVRKSTARSILIRLSEWQDQAWLLFADRAHNLSHALVPHLPSSNIEILLDTVTIDHISSTIDIMLKQHKQLHIVFAWPLGILQLDRNNNETTFESHVEHLCYKFVYILQSVQKYHRQNNSFPYVFILTQNSQPMHGKSEFNPTIAPLIGLARSLSVECPRHHIKLIDLQPTADIFAESSYSDILIEHMLHSREANNLDEVVLSLEADSRIQCFQWHYDWLQSKEQQELSSKLERTIVPKNDADKVPFRLQVAPSRFVADLAWMRDPIPINNLLPGQIQVRIHCTSLNFRDVLKIRGLYPHTRVFGQRDCDEPLVDRDTTPGTDFMGTIILSHSKNLKIGDRVIGLCPSGTFHSHIILDTSVVSRVPDECLMSDEQLAALPTAFLTALLSLKHRIRLKHGQTVLIHAATGATGQACIQYCQAVGARVIATAGSDAKRCFLRKHYGIKHVFNSRDLSFVTEIHSRFPNGVNVIVNSLSGPLLQESFKLLASHGHFIELGKRDVYARTSLPIFDLRQDCNFHVIDLALHAIDEPHTVREMIDDVFDYFRRGLFKPFEPMTIFEPSKVIDAFTQCSLGVSMGKVVVRMTSSEQPLSLKESDMNTEISENSSESILNC</sequence>
<dbReference type="EMBL" id="CAJNOL010002764">
    <property type="protein sequence ID" value="CAF1527444.1"/>
    <property type="molecule type" value="Genomic_DNA"/>
</dbReference>
<dbReference type="Gene3D" id="3.40.47.10">
    <property type="match status" value="1"/>
</dbReference>
<dbReference type="InterPro" id="IPR013149">
    <property type="entry name" value="ADH-like_C"/>
</dbReference>
<dbReference type="SUPFAM" id="SSF51735">
    <property type="entry name" value="NAD(P)-binding Rossmann-fold domains"/>
    <property type="match status" value="2"/>
</dbReference>
<dbReference type="SUPFAM" id="SSF55048">
    <property type="entry name" value="Probable ACP-binding domain of malonyl-CoA ACP transacylase"/>
    <property type="match status" value="1"/>
</dbReference>
<dbReference type="Gene3D" id="3.40.366.10">
    <property type="entry name" value="Malonyl-Coenzyme A Acyl Carrier Protein, domain 2"/>
    <property type="match status" value="1"/>
</dbReference>
<dbReference type="SMART" id="SM00829">
    <property type="entry name" value="PKS_ER"/>
    <property type="match status" value="1"/>
</dbReference>
<proteinExistence type="predicted"/>
<comment type="caution">
    <text evidence="5">Lacks conserved residue(s) required for the propagation of feature annotation.</text>
</comment>
<accession>A0A815V210</accession>
<dbReference type="Pfam" id="PF00109">
    <property type="entry name" value="ketoacyl-synt"/>
    <property type="match status" value="1"/>
</dbReference>
<dbReference type="InterPro" id="IPR036291">
    <property type="entry name" value="NAD(P)-bd_dom_sf"/>
</dbReference>
<dbReference type="SUPFAM" id="SSF53335">
    <property type="entry name" value="S-adenosyl-L-methionine-dependent methyltransferases"/>
    <property type="match status" value="1"/>
</dbReference>
<dbReference type="Pfam" id="PF08240">
    <property type="entry name" value="ADH_N"/>
    <property type="match status" value="1"/>
</dbReference>
<dbReference type="Pfam" id="PF16197">
    <property type="entry name" value="KAsynt_C_assoc"/>
    <property type="match status" value="1"/>
</dbReference>
<dbReference type="InterPro" id="IPR001227">
    <property type="entry name" value="Ac_transferase_dom_sf"/>
</dbReference>
<dbReference type="Pfam" id="PF21089">
    <property type="entry name" value="PKS_DH_N"/>
    <property type="match status" value="1"/>
</dbReference>
<protein>
    <recommendedName>
        <fullName evidence="11">Carrier domain-containing protein</fullName>
    </recommendedName>
</protein>
<dbReference type="InterPro" id="IPR013154">
    <property type="entry name" value="ADH-like_N"/>
</dbReference>
<dbReference type="PROSITE" id="PS52019">
    <property type="entry name" value="PKS_MFAS_DH"/>
    <property type="match status" value="1"/>
</dbReference>